<dbReference type="AlphaFoldDB" id="K0TBK6"/>
<feature type="domain" description="Myb-like" evidence="2">
    <location>
        <begin position="128"/>
        <end position="179"/>
    </location>
</feature>
<feature type="domain" description="HTH myb-type" evidence="3">
    <location>
        <begin position="127"/>
        <end position="183"/>
    </location>
</feature>
<dbReference type="Pfam" id="PF13921">
    <property type="entry name" value="Myb_DNA-bind_6"/>
    <property type="match status" value="2"/>
</dbReference>
<feature type="domain" description="HTH myb-type" evidence="3">
    <location>
        <begin position="236"/>
        <end position="285"/>
    </location>
</feature>
<dbReference type="GO" id="GO:0005634">
    <property type="term" value="C:nucleus"/>
    <property type="evidence" value="ECO:0007669"/>
    <property type="project" value="TreeGrafter"/>
</dbReference>
<dbReference type="EMBL" id="AGNL01008018">
    <property type="protein sequence ID" value="EJK70811.1"/>
    <property type="molecule type" value="Genomic_DNA"/>
</dbReference>
<dbReference type="CDD" id="cd00167">
    <property type="entry name" value="SANT"/>
    <property type="match status" value="4"/>
</dbReference>
<protein>
    <submittedName>
        <fullName evidence="4">Uncharacterized protein</fullName>
    </submittedName>
</protein>
<keyword evidence="5" id="KW-1185">Reference proteome</keyword>
<dbReference type="InterPro" id="IPR050560">
    <property type="entry name" value="MYB_TF"/>
</dbReference>
<dbReference type="Proteomes" id="UP000266841">
    <property type="component" value="Unassembled WGS sequence"/>
</dbReference>
<dbReference type="InterPro" id="IPR009057">
    <property type="entry name" value="Homeodomain-like_sf"/>
</dbReference>
<evidence type="ECO:0000259" key="3">
    <source>
        <dbReference type="PROSITE" id="PS51294"/>
    </source>
</evidence>
<dbReference type="PANTHER" id="PTHR45614">
    <property type="entry name" value="MYB PROTEIN-RELATED"/>
    <property type="match status" value="1"/>
</dbReference>
<proteinExistence type="predicted"/>
<feature type="compositionally biased region" description="Basic and acidic residues" evidence="1">
    <location>
        <begin position="334"/>
        <end position="344"/>
    </location>
</feature>
<evidence type="ECO:0000313" key="4">
    <source>
        <dbReference type="EMBL" id="EJK70811.1"/>
    </source>
</evidence>
<evidence type="ECO:0000256" key="1">
    <source>
        <dbReference type="SAM" id="MobiDB-lite"/>
    </source>
</evidence>
<organism evidence="4 5">
    <name type="scientific">Thalassiosira oceanica</name>
    <name type="common">Marine diatom</name>
    <dbReference type="NCBI Taxonomy" id="159749"/>
    <lineage>
        <taxon>Eukaryota</taxon>
        <taxon>Sar</taxon>
        <taxon>Stramenopiles</taxon>
        <taxon>Ochrophyta</taxon>
        <taxon>Bacillariophyta</taxon>
        <taxon>Coscinodiscophyceae</taxon>
        <taxon>Thalassiosirophycidae</taxon>
        <taxon>Thalassiosirales</taxon>
        <taxon>Thalassiosiraceae</taxon>
        <taxon>Thalassiosira</taxon>
    </lineage>
</organism>
<dbReference type="SUPFAM" id="SSF46689">
    <property type="entry name" value="Homeodomain-like"/>
    <property type="match status" value="2"/>
</dbReference>
<feature type="compositionally biased region" description="Polar residues" evidence="1">
    <location>
        <begin position="179"/>
        <end position="201"/>
    </location>
</feature>
<gene>
    <name evidence="4" type="ORF">THAOC_07802</name>
</gene>
<dbReference type="PROSITE" id="PS50090">
    <property type="entry name" value="MYB_LIKE"/>
    <property type="match status" value="4"/>
</dbReference>
<sequence>MWLECCGVADERGSISELKGMLEQFLSRAKAKASEKRPSCASKLEPPSKRTKTVTHRLVAYEKGGERQENQDAAATRAYKKWTEEEDERLKELVRGFGSERVRWAQLATEMPGRDFRRCEERWMRIDPSISQSPFTAEEDRAIVRFQANEDKAGKWAELAKSLPGRTRKQIRDRWRNTISKAASEPRQSTPSANAGLSQRKTPTEMATMATAEVVHKKGVPQEKNDVAATKKMNYWTDEEDERLIELVRGFGSGPKKWKQLAAEMPGREGKRCQERWLRIRPFTAEEDLAIFRFQANKDKAGKWAELAESLPGRTVGQIKKRWNWKQSAPSANADRDGAKIFEA</sequence>
<dbReference type="eggNOG" id="KOG0048">
    <property type="taxonomic scope" value="Eukaryota"/>
</dbReference>
<dbReference type="PANTHER" id="PTHR45614:SF25">
    <property type="entry name" value="MYB PROTEIN"/>
    <property type="match status" value="1"/>
</dbReference>
<accession>K0TBK6</accession>
<feature type="domain" description="Myb-like" evidence="2">
    <location>
        <begin position="228"/>
        <end position="281"/>
    </location>
</feature>
<feature type="domain" description="Myb-like" evidence="2">
    <location>
        <begin position="81"/>
        <end position="127"/>
    </location>
</feature>
<feature type="region of interest" description="Disordered" evidence="1">
    <location>
        <begin position="30"/>
        <end position="54"/>
    </location>
</feature>
<dbReference type="InterPro" id="IPR001005">
    <property type="entry name" value="SANT/Myb"/>
</dbReference>
<comment type="caution">
    <text evidence="4">The sequence shown here is derived from an EMBL/GenBank/DDBJ whole genome shotgun (WGS) entry which is preliminary data.</text>
</comment>
<feature type="domain" description="Myb-like" evidence="2">
    <location>
        <begin position="282"/>
        <end position="324"/>
    </location>
</feature>
<feature type="region of interest" description="Disordered" evidence="1">
    <location>
        <begin position="324"/>
        <end position="344"/>
    </location>
</feature>
<dbReference type="GO" id="GO:0000978">
    <property type="term" value="F:RNA polymerase II cis-regulatory region sequence-specific DNA binding"/>
    <property type="evidence" value="ECO:0007669"/>
    <property type="project" value="TreeGrafter"/>
</dbReference>
<dbReference type="PROSITE" id="PS51294">
    <property type="entry name" value="HTH_MYB"/>
    <property type="match status" value="3"/>
</dbReference>
<evidence type="ECO:0000259" key="2">
    <source>
        <dbReference type="PROSITE" id="PS50090"/>
    </source>
</evidence>
<dbReference type="OrthoDB" id="91504at2759"/>
<feature type="region of interest" description="Disordered" evidence="1">
    <location>
        <begin position="179"/>
        <end position="203"/>
    </location>
</feature>
<name>K0TBK6_THAOC</name>
<dbReference type="InterPro" id="IPR017930">
    <property type="entry name" value="Myb_dom"/>
</dbReference>
<feature type="domain" description="HTH myb-type" evidence="3">
    <location>
        <begin position="81"/>
        <end position="125"/>
    </location>
</feature>
<dbReference type="GO" id="GO:0000981">
    <property type="term" value="F:DNA-binding transcription factor activity, RNA polymerase II-specific"/>
    <property type="evidence" value="ECO:0007669"/>
    <property type="project" value="TreeGrafter"/>
</dbReference>
<reference evidence="4 5" key="1">
    <citation type="journal article" date="2012" name="Genome Biol.">
        <title>Genome and low-iron response of an oceanic diatom adapted to chronic iron limitation.</title>
        <authorList>
            <person name="Lommer M."/>
            <person name="Specht M."/>
            <person name="Roy A.S."/>
            <person name="Kraemer L."/>
            <person name="Andreson R."/>
            <person name="Gutowska M.A."/>
            <person name="Wolf J."/>
            <person name="Bergner S.V."/>
            <person name="Schilhabel M.B."/>
            <person name="Klostermeier U.C."/>
            <person name="Beiko R.G."/>
            <person name="Rosenstiel P."/>
            <person name="Hippler M."/>
            <person name="Laroche J."/>
        </authorList>
    </citation>
    <scope>NUCLEOTIDE SEQUENCE [LARGE SCALE GENOMIC DNA]</scope>
    <source>
        <strain evidence="4 5">CCMP1005</strain>
    </source>
</reference>
<dbReference type="Gene3D" id="1.10.10.60">
    <property type="entry name" value="Homeodomain-like"/>
    <property type="match status" value="4"/>
</dbReference>
<dbReference type="SMART" id="SM00717">
    <property type="entry name" value="SANT"/>
    <property type="match status" value="4"/>
</dbReference>
<evidence type="ECO:0000313" key="5">
    <source>
        <dbReference type="Proteomes" id="UP000266841"/>
    </source>
</evidence>